<evidence type="ECO:0000313" key="16">
    <source>
        <dbReference type="EMBL" id="CAD6197105.1"/>
    </source>
</evidence>
<dbReference type="EMBL" id="CAJGYM010000086">
    <property type="protein sequence ID" value="CAD6197105.1"/>
    <property type="molecule type" value="Genomic_DNA"/>
</dbReference>
<feature type="site" description="Histone H3K4me3 binding" evidence="11">
    <location>
        <position position="189"/>
    </location>
</feature>
<evidence type="ECO:0000256" key="3">
    <source>
        <dbReference type="ARBA" id="ARBA00022604"/>
    </source>
</evidence>
<dbReference type="InterPro" id="IPR011011">
    <property type="entry name" value="Znf_FYVE_PHD"/>
</dbReference>
<keyword evidence="17" id="KW-1185">Reference proteome</keyword>
<protein>
    <recommendedName>
        <fullName evidence="14">Inhibitor of growth protein</fullName>
    </recommendedName>
</protein>
<comment type="similarity">
    <text evidence="2 14">Belongs to the ING family.</text>
</comment>
<comment type="caution">
    <text evidence="16">The sequence shown here is derived from an EMBL/GenBank/DDBJ whole genome shotgun (WGS) entry which is preliminary data.</text>
</comment>
<feature type="binding site" evidence="12">
    <location>
        <position position="188"/>
    </location>
    <ligand>
        <name>Zn(2+)</name>
        <dbReference type="ChEBI" id="CHEBI:29105"/>
        <label>2</label>
    </ligand>
</feature>
<comment type="function">
    <text evidence="14">Component of an histone acetyltransferase complex.</text>
</comment>
<dbReference type="Gene3D" id="6.10.140.1740">
    <property type="match status" value="1"/>
</dbReference>
<dbReference type="OrthoDB" id="5411773at2759"/>
<feature type="site" description="Histone H3K4me3 binding" evidence="11">
    <location>
        <position position="174"/>
    </location>
</feature>
<evidence type="ECO:0000313" key="17">
    <source>
        <dbReference type="Proteomes" id="UP000835052"/>
    </source>
</evidence>
<feature type="binding site" evidence="12">
    <location>
        <position position="215"/>
    </location>
    <ligand>
        <name>Zn(2+)</name>
        <dbReference type="ChEBI" id="CHEBI:29105"/>
        <label>2</label>
    </ligand>
</feature>
<evidence type="ECO:0000256" key="2">
    <source>
        <dbReference type="ARBA" id="ARBA00010210"/>
    </source>
</evidence>
<keyword evidence="5 13" id="KW-0863">Zinc-finger</keyword>
<feature type="binding site" evidence="12">
    <location>
        <position position="202"/>
    </location>
    <ligand>
        <name>Zn(2+)</name>
        <dbReference type="ChEBI" id="CHEBI:29105"/>
        <label>1</label>
    </ligand>
</feature>
<gene>
    <name evidence="16" type="ORF">CAUJ_LOCUS13014</name>
</gene>
<dbReference type="InterPro" id="IPR028651">
    <property type="entry name" value="ING_fam"/>
</dbReference>
<proteinExistence type="inferred from homology"/>
<evidence type="ECO:0000256" key="14">
    <source>
        <dbReference type="RuleBase" id="RU361213"/>
    </source>
</evidence>
<dbReference type="Pfam" id="PF12998">
    <property type="entry name" value="ING"/>
    <property type="match status" value="1"/>
</dbReference>
<dbReference type="GO" id="GO:0005634">
    <property type="term" value="C:nucleus"/>
    <property type="evidence" value="ECO:0007669"/>
    <property type="project" value="UniProtKB-SubCell"/>
</dbReference>
<name>A0A8S1HPF9_9PELO</name>
<keyword evidence="6 12" id="KW-0862">Zinc</keyword>
<evidence type="ECO:0000256" key="4">
    <source>
        <dbReference type="ARBA" id="ARBA00022723"/>
    </source>
</evidence>
<evidence type="ECO:0000256" key="13">
    <source>
        <dbReference type="PROSITE-ProRule" id="PRU00146"/>
    </source>
</evidence>
<dbReference type="CDD" id="cd16859">
    <property type="entry name" value="ING_ING4_5"/>
    <property type="match status" value="1"/>
</dbReference>
<evidence type="ECO:0000256" key="8">
    <source>
        <dbReference type="ARBA" id="ARBA00023015"/>
    </source>
</evidence>
<evidence type="ECO:0000256" key="7">
    <source>
        <dbReference type="ARBA" id="ARBA00022853"/>
    </source>
</evidence>
<dbReference type="SUPFAM" id="SSF57903">
    <property type="entry name" value="FYVE/PHD zinc finger"/>
    <property type="match status" value="1"/>
</dbReference>
<dbReference type="InterPro" id="IPR013083">
    <property type="entry name" value="Znf_RING/FYVE/PHD"/>
</dbReference>
<feature type="site" description="Histone H3K4me3 binding" evidence="11">
    <location>
        <position position="197"/>
    </location>
</feature>
<dbReference type="AlphaFoldDB" id="A0A8S1HPF9"/>
<feature type="binding site" evidence="12">
    <location>
        <position position="199"/>
    </location>
    <ligand>
        <name>Zn(2+)</name>
        <dbReference type="ChEBI" id="CHEBI:29105"/>
        <label>1</label>
    </ligand>
</feature>
<dbReference type="PANTHER" id="PTHR10333">
    <property type="entry name" value="INHIBITOR OF GROWTH PROTEIN"/>
    <property type="match status" value="1"/>
</dbReference>
<keyword evidence="10 14" id="KW-0539">Nucleus</keyword>
<dbReference type="PANTHER" id="PTHR10333:SF103">
    <property type="entry name" value="INHIBITOR OF GROWTH PROTEIN 3"/>
    <property type="match status" value="1"/>
</dbReference>
<dbReference type="GO" id="GO:0006325">
    <property type="term" value="P:chromatin organization"/>
    <property type="evidence" value="ECO:0007669"/>
    <property type="project" value="UniProtKB-KW"/>
</dbReference>
<feature type="binding site" evidence="12">
    <location>
        <position position="177"/>
    </location>
    <ligand>
        <name>Zn(2+)</name>
        <dbReference type="ChEBI" id="CHEBI:29105"/>
        <label>1</label>
    </ligand>
</feature>
<evidence type="ECO:0000256" key="9">
    <source>
        <dbReference type="ARBA" id="ARBA00023163"/>
    </source>
</evidence>
<feature type="binding site" evidence="12">
    <location>
        <position position="193"/>
    </location>
    <ligand>
        <name>Zn(2+)</name>
        <dbReference type="ChEBI" id="CHEBI:29105"/>
        <label>2</label>
    </ligand>
</feature>
<evidence type="ECO:0000256" key="12">
    <source>
        <dbReference type="PIRSR" id="PIRSR628651-51"/>
    </source>
</evidence>
<dbReference type="SMART" id="SM01408">
    <property type="entry name" value="ING"/>
    <property type="match status" value="1"/>
</dbReference>
<comment type="domain">
    <text evidence="14">The PHD-type zinc finger mediates the binding to H3K4me3.</text>
</comment>
<dbReference type="PROSITE" id="PS01359">
    <property type="entry name" value="ZF_PHD_1"/>
    <property type="match status" value="1"/>
</dbReference>
<evidence type="ECO:0000256" key="1">
    <source>
        <dbReference type="ARBA" id="ARBA00004123"/>
    </source>
</evidence>
<dbReference type="PROSITE" id="PS50016">
    <property type="entry name" value="ZF_PHD_2"/>
    <property type="match status" value="1"/>
</dbReference>
<evidence type="ECO:0000256" key="11">
    <source>
        <dbReference type="PIRSR" id="PIRSR628651-50"/>
    </source>
</evidence>
<dbReference type="InterPro" id="IPR001965">
    <property type="entry name" value="Znf_PHD"/>
</dbReference>
<feature type="domain" description="PHD-type" evidence="15">
    <location>
        <begin position="172"/>
        <end position="221"/>
    </location>
</feature>
<dbReference type="Proteomes" id="UP000835052">
    <property type="component" value="Unassembled WGS sequence"/>
</dbReference>
<comment type="subcellular location">
    <subcellularLocation>
        <location evidence="1 14">Nucleus</location>
    </subcellularLocation>
</comment>
<evidence type="ECO:0000256" key="10">
    <source>
        <dbReference type="ARBA" id="ARBA00023242"/>
    </source>
</evidence>
<dbReference type="InterPro" id="IPR019786">
    <property type="entry name" value="Zinc_finger_PHD-type_CS"/>
</dbReference>
<organism evidence="16 17">
    <name type="scientific">Caenorhabditis auriculariae</name>
    <dbReference type="NCBI Taxonomy" id="2777116"/>
    <lineage>
        <taxon>Eukaryota</taxon>
        <taxon>Metazoa</taxon>
        <taxon>Ecdysozoa</taxon>
        <taxon>Nematoda</taxon>
        <taxon>Chromadorea</taxon>
        <taxon>Rhabditida</taxon>
        <taxon>Rhabditina</taxon>
        <taxon>Rhabditomorpha</taxon>
        <taxon>Rhabditoidea</taxon>
        <taxon>Rhabditidae</taxon>
        <taxon>Peloderinae</taxon>
        <taxon>Caenorhabditis</taxon>
    </lineage>
</organism>
<keyword evidence="3" id="KW-0341">Growth regulation</keyword>
<dbReference type="CDD" id="cd15587">
    <property type="entry name" value="PHD_Yng1p_like"/>
    <property type="match status" value="1"/>
</dbReference>
<feature type="binding site" evidence="12">
    <location>
        <position position="218"/>
    </location>
    <ligand>
        <name>Zn(2+)</name>
        <dbReference type="ChEBI" id="CHEBI:29105"/>
        <label>2</label>
    </ligand>
</feature>
<evidence type="ECO:0000259" key="15">
    <source>
        <dbReference type="PROSITE" id="PS50016"/>
    </source>
</evidence>
<dbReference type="SMART" id="SM00249">
    <property type="entry name" value="PHD"/>
    <property type="match status" value="1"/>
</dbReference>
<dbReference type="Gene3D" id="3.30.40.10">
    <property type="entry name" value="Zinc/RING finger domain, C3HC4 (zinc finger)"/>
    <property type="match status" value="1"/>
</dbReference>
<dbReference type="InterPro" id="IPR024610">
    <property type="entry name" value="ING_N_histone-binding"/>
</dbReference>
<accession>A0A8S1HPF9</accession>
<evidence type="ECO:0000256" key="6">
    <source>
        <dbReference type="ARBA" id="ARBA00022833"/>
    </source>
</evidence>
<evidence type="ECO:0000256" key="5">
    <source>
        <dbReference type="ARBA" id="ARBA00022771"/>
    </source>
</evidence>
<sequence>MDTIHVRMNAQLPPFVRATTSTIKELDEKVEDLKRLIRQKTYIYVKNLRNYTREEKFNFLNEIRTLYAEADGFAEKKVELAEQMYDKVDSFINEMDEYKKRLDKKRVVPDDKKLAKGTQPAKRAKVPKVERKKTTAAEHKAARLAENAAMMDQLKEAPVVGELEAPVNPHEPVYCVCRQVSFGQMVACDNKHCPTEWFHFGCVGIDATPSGVWYCSDCKQQPRRRK</sequence>
<feature type="site" description="Histone H3K4me3 binding" evidence="11">
    <location>
        <position position="185"/>
    </location>
</feature>
<keyword evidence="7 14" id="KW-0156">Chromatin regulator</keyword>
<reference evidence="16" key="1">
    <citation type="submission" date="2020-10" db="EMBL/GenBank/DDBJ databases">
        <authorList>
            <person name="Kikuchi T."/>
        </authorList>
    </citation>
    <scope>NUCLEOTIDE SEQUENCE</scope>
    <source>
        <strain evidence="16">NKZ352</strain>
    </source>
</reference>
<keyword evidence="4 12" id="KW-0479">Metal-binding</keyword>
<dbReference type="InterPro" id="IPR019787">
    <property type="entry name" value="Znf_PHD-finger"/>
</dbReference>
<feature type="binding site" evidence="12">
    <location>
        <position position="175"/>
    </location>
    <ligand>
        <name>Zn(2+)</name>
        <dbReference type="ChEBI" id="CHEBI:29105"/>
        <label>1</label>
    </ligand>
</feature>
<comment type="subunit">
    <text evidence="14">Component of an histone acetyltransferase complex. Interacts with H3K4me3 and to a lesser extent with H3K4me2.</text>
</comment>
<keyword evidence="9" id="KW-0804">Transcription</keyword>
<keyword evidence="8" id="KW-0805">Transcription regulation</keyword>
<dbReference type="GO" id="GO:0008270">
    <property type="term" value="F:zinc ion binding"/>
    <property type="evidence" value="ECO:0007669"/>
    <property type="project" value="UniProtKB-KW"/>
</dbReference>